<reference evidence="2 3" key="1">
    <citation type="submission" date="2020-08" db="EMBL/GenBank/DDBJ databases">
        <title>Genomic Encyclopedia of Type Strains, Phase IV (KMG-V): Genome sequencing to study the core and pangenomes of soil and plant-associated prokaryotes.</title>
        <authorList>
            <person name="Whitman W."/>
        </authorList>
    </citation>
    <scope>NUCLEOTIDE SEQUENCE [LARGE SCALE GENOMIC DNA]</scope>
    <source>
        <strain evidence="2 3">SEMIA 492</strain>
    </source>
</reference>
<evidence type="ECO:0000256" key="1">
    <source>
        <dbReference type="ARBA" id="ARBA00022679"/>
    </source>
</evidence>
<gene>
    <name evidence="2" type="ORF">GGE60_000700</name>
</gene>
<dbReference type="SUPFAM" id="SSF89796">
    <property type="entry name" value="CoA-transferase family III (CaiB/BaiF)"/>
    <property type="match status" value="1"/>
</dbReference>
<dbReference type="InterPro" id="IPR050483">
    <property type="entry name" value="CoA-transferase_III_domain"/>
</dbReference>
<name>A0A7W7EIU2_9HYPH</name>
<dbReference type="Proteomes" id="UP000543836">
    <property type="component" value="Unassembled WGS sequence"/>
</dbReference>
<comment type="caution">
    <text evidence="2">The sequence shown here is derived from an EMBL/GenBank/DDBJ whole genome shotgun (WGS) entry which is preliminary data.</text>
</comment>
<evidence type="ECO:0000313" key="3">
    <source>
        <dbReference type="Proteomes" id="UP000543836"/>
    </source>
</evidence>
<evidence type="ECO:0000313" key="2">
    <source>
        <dbReference type="EMBL" id="MBB4566612.1"/>
    </source>
</evidence>
<dbReference type="AlphaFoldDB" id="A0A7W7EIU2"/>
<sequence length="395" mass="42937">MTKESNDGLLAGITVLDMSQFLAGPMAALRLGDLGARVIKVERPDGGDLCRRLYLSDTEIGGDSTLFHAINRGKESFAINMKDEGDLQDLRALIAKADVIIQNFRPGVIDRLGLDYASVTKINPRIIYGSITGYGPNNEWRHFPGQDLLAQARSGAMWLNGEADDGPVPFGLAVADMLAGNLIVQGILAGLVRRSVTAQGVHVETSLLEAMVDFQFEVLTTHLNDGGRLPKKSSVRNAHAYLAAPYGVYHCADGWLALAMMPLAKLAPLFELPALAEFTPEEAFTRRDQIKSLIASRMHQKTVKEWLAILEPADIWAAEVLDWPKLLKTAAFRQLDMLQTVTRDDGVSVHTTANPIRVNGIRSKNDVAAPTIGGQSGKIRAEFIPPSPPRGEGRA</sequence>
<dbReference type="Gene3D" id="3.30.1540.10">
    <property type="entry name" value="formyl-coa transferase, domain 3"/>
    <property type="match status" value="1"/>
</dbReference>
<protein>
    <submittedName>
        <fullName evidence="2">Crotonobetainyl-CoA:carnitine CoA-transferase CaiB-like acyl-CoA transferase</fullName>
    </submittedName>
</protein>
<dbReference type="PANTHER" id="PTHR48207">
    <property type="entry name" value="SUCCINATE--HYDROXYMETHYLGLUTARATE COA-TRANSFERASE"/>
    <property type="match status" value="1"/>
</dbReference>
<keyword evidence="3" id="KW-1185">Reference proteome</keyword>
<dbReference type="InterPro" id="IPR003673">
    <property type="entry name" value="CoA-Trfase_fam_III"/>
</dbReference>
<organism evidence="2 3">
    <name type="scientific">Rhizobium leucaenae</name>
    <dbReference type="NCBI Taxonomy" id="29450"/>
    <lineage>
        <taxon>Bacteria</taxon>
        <taxon>Pseudomonadati</taxon>
        <taxon>Pseudomonadota</taxon>
        <taxon>Alphaproteobacteria</taxon>
        <taxon>Hyphomicrobiales</taxon>
        <taxon>Rhizobiaceae</taxon>
        <taxon>Rhizobium/Agrobacterium group</taxon>
        <taxon>Rhizobium</taxon>
    </lineage>
</organism>
<dbReference type="GO" id="GO:0008410">
    <property type="term" value="F:CoA-transferase activity"/>
    <property type="evidence" value="ECO:0007669"/>
    <property type="project" value="TreeGrafter"/>
</dbReference>
<accession>A0A7W7EIU2</accession>
<dbReference type="OrthoDB" id="9806585at2"/>
<dbReference type="RefSeq" id="WP_051264108.1">
    <property type="nucleotide sequence ID" value="NZ_JACIIG010000001.1"/>
</dbReference>
<keyword evidence="1 2" id="KW-0808">Transferase</keyword>
<dbReference type="InterPro" id="IPR023606">
    <property type="entry name" value="CoA-Trfase_III_dom_1_sf"/>
</dbReference>
<proteinExistence type="predicted"/>
<dbReference type="EMBL" id="JACIIG010000001">
    <property type="protein sequence ID" value="MBB4566612.1"/>
    <property type="molecule type" value="Genomic_DNA"/>
</dbReference>
<dbReference type="Gene3D" id="3.40.50.10540">
    <property type="entry name" value="Crotonobetainyl-coa:carnitine coa-transferase, domain 1"/>
    <property type="match status" value="1"/>
</dbReference>
<dbReference type="Pfam" id="PF02515">
    <property type="entry name" value="CoA_transf_3"/>
    <property type="match status" value="1"/>
</dbReference>
<dbReference type="InterPro" id="IPR044855">
    <property type="entry name" value="CoA-Trfase_III_dom3_sf"/>
</dbReference>
<dbReference type="PANTHER" id="PTHR48207:SF4">
    <property type="entry name" value="BLL6097 PROTEIN"/>
    <property type="match status" value="1"/>
</dbReference>